<dbReference type="OrthoDB" id="1919336at2759"/>
<name>A0A8K0X715_9PEZI</name>
<evidence type="ECO:0000313" key="9">
    <source>
        <dbReference type="Proteomes" id="UP000813385"/>
    </source>
</evidence>
<accession>A0A8K0X715</accession>
<keyword evidence="9" id="KW-1185">Reference proteome</keyword>
<evidence type="ECO:0000259" key="7">
    <source>
        <dbReference type="PROSITE" id="PS50048"/>
    </source>
</evidence>
<dbReference type="Proteomes" id="UP000813385">
    <property type="component" value="Unassembled WGS sequence"/>
</dbReference>
<dbReference type="Gene3D" id="4.10.240.10">
    <property type="entry name" value="Zn(2)-C6 fungal-type DNA-binding domain"/>
    <property type="match status" value="1"/>
</dbReference>
<dbReference type="InterPro" id="IPR052360">
    <property type="entry name" value="Transcr_Regulatory_Proteins"/>
</dbReference>
<dbReference type="PANTHER" id="PTHR36206">
    <property type="entry name" value="ASPERCRYPTIN BIOSYNTHESIS CLUSTER-SPECIFIC TRANSCRIPTION REGULATOR ATNN-RELATED"/>
    <property type="match status" value="1"/>
</dbReference>
<dbReference type="AlphaFoldDB" id="A0A8K0X715"/>
<organism evidence="8 9">
    <name type="scientific">Plectosphaerella cucumerina</name>
    <dbReference type="NCBI Taxonomy" id="40658"/>
    <lineage>
        <taxon>Eukaryota</taxon>
        <taxon>Fungi</taxon>
        <taxon>Dikarya</taxon>
        <taxon>Ascomycota</taxon>
        <taxon>Pezizomycotina</taxon>
        <taxon>Sordariomycetes</taxon>
        <taxon>Hypocreomycetidae</taxon>
        <taxon>Glomerellales</taxon>
        <taxon>Plectosphaerellaceae</taxon>
        <taxon>Plectosphaerella</taxon>
    </lineage>
</organism>
<dbReference type="GO" id="GO:0003677">
    <property type="term" value="F:DNA binding"/>
    <property type="evidence" value="ECO:0007669"/>
    <property type="project" value="UniProtKB-KW"/>
</dbReference>
<dbReference type="SMART" id="SM00066">
    <property type="entry name" value="GAL4"/>
    <property type="match status" value="1"/>
</dbReference>
<dbReference type="InterPro" id="IPR001138">
    <property type="entry name" value="Zn2Cys6_DnaBD"/>
</dbReference>
<dbReference type="SUPFAM" id="SSF57701">
    <property type="entry name" value="Zn2/Cys6 DNA-binding domain"/>
    <property type="match status" value="1"/>
</dbReference>
<dbReference type="GO" id="GO:0000981">
    <property type="term" value="F:DNA-binding transcription factor activity, RNA polymerase II-specific"/>
    <property type="evidence" value="ECO:0007669"/>
    <property type="project" value="InterPro"/>
</dbReference>
<dbReference type="PROSITE" id="PS50048">
    <property type="entry name" value="ZN2_CY6_FUNGAL_2"/>
    <property type="match status" value="1"/>
</dbReference>
<feature type="domain" description="Zn(2)-C6 fungal-type" evidence="7">
    <location>
        <begin position="18"/>
        <end position="48"/>
    </location>
</feature>
<dbReference type="EMBL" id="JAGPXD010000002">
    <property type="protein sequence ID" value="KAH7369477.1"/>
    <property type="molecule type" value="Genomic_DNA"/>
</dbReference>
<evidence type="ECO:0000256" key="2">
    <source>
        <dbReference type="ARBA" id="ARBA00022833"/>
    </source>
</evidence>
<proteinExistence type="predicted"/>
<evidence type="ECO:0000256" key="6">
    <source>
        <dbReference type="ARBA" id="ARBA00023242"/>
    </source>
</evidence>
<dbReference type="InterPro" id="IPR021858">
    <property type="entry name" value="Fun_TF"/>
</dbReference>
<evidence type="ECO:0000256" key="5">
    <source>
        <dbReference type="ARBA" id="ARBA00023163"/>
    </source>
</evidence>
<protein>
    <recommendedName>
        <fullName evidence="7">Zn(2)-C6 fungal-type domain-containing protein</fullName>
    </recommendedName>
</protein>
<keyword evidence="1" id="KW-0479">Metal-binding</keyword>
<gene>
    <name evidence="8" type="ORF">B0T11DRAFT_73798</name>
</gene>
<evidence type="ECO:0000256" key="3">
    <source>
        <dbReference type="ARBA" id="ARBA00023015"/>
    </source>
</evidence>
<keyword evidence="5" id="KW-0804">Transcription</keyword>
<dbReference type="PROSITE" id="PS00463">
    <property type="entry name" value="ZN2_CY6_FUNGAL_1"/>
    <property type="match status" value="1"/>
</dbReference>
<evidence type="ECO:0000256" key="4">
    <source>
        <dbReference type="ARBA" id="ARBA00023125"/>
    </source>
</evidence>
<dbReference type="Pfam" id="PF00172">
    <property type="entry name" value="Zn_clus"/>
    <property type="match status" value="1"/>
</dbReference>
<evidence type="ECO:0000313" key="8">
    <source>
        <dbReference type="EMBL" id="KAH7369477.1"/>
    </source>
</evidence>
<dbReference type="PANTHER" id="PTHR36206:SF4">
    <property type="entry name" value="HYPOTHETICAL CONSERVED PROTEIN (EUROFUNG)-RELATED"/>
    <property type="match status" value="1"/>
</dbReference>
<keyword evidence="3" id="KW-0805">Transcription regulation</keyword>
<dbReference type="GO" id="GO:0008270">
    <property type="term" value="F:zinc ion binding"/>
    <property type="evidence" value="ECO:0007669"/>
    <property type="project" value="InterPro"/>
</dbReference>
<comment type="caution">
    <text evidence="8">The sequence shown here is derived from an EMBL/GenBank/DDBJ whole genome shotgun (WGS) entry which is preliminary data.</text>
</comment>
<evidence type="ECO:0000256" key="1">
    <source>
        <dbReference type="ARBA" id="ARBA00022723"/>
    </source>
</evidence>
<keyword evidence="4" id="KW-0238">DNA-binding</keyword>
<reference evidence="8" key="1">
    <citation type="journal article" date="2021" name="Nat. Commun.">
        <title>Genetic determinants of endophytism in the Arabidopsis root mycobiome.</title>
        <authorList>
            <person name="Mesny F."/>
            <person name="Miyauchi S."/>
            <person name="Thiergart T."/>
            <person name="Pickel B."/>
            <person name="Atanasova L."/>
            <person name="Karlsson M."/>
            <person name="Huettel B."/>
            <person name="Barry K.W."/>
            <person name="Haridas S."/>
            <person name="Chen C."/>
            <person name="Bauer D."/>
            <person name="Andreopoulos W."/>
            <person name="Pangilinan J."/>
            <person name="LaButti K."/>
            <person name="Riley R."/>
            <person name="Lipzen A."/>
            <person name="Clum A."/>
            <person name="Drula E."/>
            <person name="Henrissat B."/>
            <person name="Kohler A."/>
            <person name="Grigoriev I.V."/>
            <person name="Martin F.M."/>
            <person name="Hacquard S."/>
        </authorList>
    </citation>
    <scope>NUCLEOTIDE SEQUENCE</scope>
    <source>
        <strain evidence="8">MPI-CAGE-AT-0016</strain>
    </source>
</reference>
<dbReference type="CDD" id="cd00067">
    <property type="entry name" value="GAL4"/>
    <property type="match status" value="1"/>
</dbReference>
<dbReference type="Pfam" id="PF11951">
    <property type="entry name" value="Fungal_trans_2"/>
    <property type="match status" value="1"/>
</dbReference>
<keyword evidence="2" id="KW-0862">Zinc</keyword>
<sequence>MATQVSADLPVRRRVRSGCERCKKAHVKCDEQRPSCLRCSRHGHRCAYPAPKQSRFREPRQLLPSTTLAPCRQVAAWLPRLGPGEVRYYDRFRNQVASAMGNQMEGPSDFWLRCVLRESSVDECILDIVVAIGALAYARDHVPSRRPLFLSGFPDQHYREAIKHYAKALEKLRRRIADPSAANLPRTILINTVLFSFFESIQGNTESSDKLVAHGLSLLKDSMLQDSGGDHSSRIAAVTDDDGVLEAESFLVRTATWNIQYSPMYPHQGLSVLGISCQRPHLIPLPSSTDNIQDFWKAWWHIVTMAAVWHARSQAELASAPCLSTESLQEHGVLLSRLQAWEAAALQRMSTSPGLSHATQVFIGARVLSTAIYCGIDPTGARWDASKERCLEILSYYHAAIANDEFAYARNIIYDAILAGVSQVTLSSRDIEVRFGALAFWKQLVHRESSWEIKSVFMGASALIAAEEEHRDAQGHIPVESRYKWTHGAWNASYTEFQVVLTSLTCPTQGELNLVLRPVDFHLE</sequence>
<dbReference type="InterPro" id="IPR036864">
    <property type="entry name" value="Zn2-C6_fun-type_DNA-bd_sf"/>
</dbReference>
<keyword evidence="6" id="KW-0539">Nucleus</keyword>